<evidence type="ECO:0000256" key="1">
    <source>
        <dbReference type="SAM" id="MobiDB-lite"/>
    </source>
</evidence>
<feature type="domain" description="Myb-like" evidence="2">
    <location>
        <begin position="1"/>
        <end position="58"/>
    </location>
</feature>
<dbReference type="SMART" id="SM00717">
    <property type="entry name" value="SANT"/>
    <property type="match status" value="2"/>
</dbReference>
<dbReference type="InterPro" id="IPR001005">
    <property type="entry name" value="SANT/Myb"/>
</dbReference>
<dbReference type="AlphaFoldDB" id="A0AAU9JAU7"/>
<reference evidence="4" key="1">
    <citation type="submission" date="2021-09" db="EMBL/GenBank/DDBJ databases">
        <authorList>
            <consortium name="AG Swart"/>
            <person name="Singh M."/>
            <person name="Singh A."/>
            <person name="Seah K."/>
            <person name="Emmerich C."/>
        </authorList>
    </citation>
    <scope>NUCLEOTIDE SEQUENCE</scope>
    <source>
        <strain evidence="4">ATCC30299</strain>
    </source>
</reference>
<dbReference type="EMBL" id="CAJZBQ010000032">
    <property type="protein sequence ID" value="CAG9322602.1"/>
    <property type="molecule type" value="Genomic_DNA"/>
</dbReference>
<organism evidence="4 5">
    <name type="scientific">Blepharisma stoltei</name>
    <dbReference type="NCBI Taxonomy" id="1481888"/>
    <lineage>
        <taxon>Eukaryota</taxon>
        <taxon>Sar</taxon>
        <taxon>Alveolata</taxon>
        <taxon>Ciliophora</taxon>
        <taxon>Postciliodesmatophora</taxon>
        <taxon>Heterotrichea</taxon>
        <taxon>Heterotrichida</taxon>
        <taxon>Blepharismidae</taxon>
        <taxon>Blepharisma</taxon>
    </lineage>
</organism>
<dbReference type="CDD" id="cd00167">
    <property type="entry name" value="SANT"/>
    <property type="match status" value="2"/>
</dbReference>
<dbReference type="PANTHER" id="PTHR45614">
    <property type="entry name" value="MYB PROTEIN-RELATED"/>
    <property type="match status" value="1"/>
</dbReference>
<evidence type="ECO:0000259" key="2">
    <source>
        <dbReference type="PROSITE" id="PS50090"/>
    </source>
</evidence>
<feature type="region of interest" description="Disordered" evidence="1">
    <location>
        <begin position="196"/>
        <end position="226"/>
    </location>
</feature>
<evidence type="ECO:0000313" key="4">
    <source>
        <dbReference type="EMBL" id="CAG9322602.1"/>
    </source>
</evidence>
<dbReference type="GO" id="GO:0005634">
    <property type="term" value="C:nucleus"/>
    <property type="evidence" value="ECO:0007669"/>
    <property type="project" value="TreeGrafter"/>
</dbReference>
<evidence type="ECO:0000313" key="5">
    <source>
        <dbReference type="Proteomes" id="UP001162131"/>
    </source>
</evidence>
<gene>
    <name evidence="4" type="ORF">BSTOLATCC_MIC31728</name>
</gene>
<dbReference type="Pfam" id="PF00249">
    <property type="entry name" value="Myb_DNA-binding"/>
    <property type="match status" value="2"/>
</dbReference>
<name>A0AAU9JAU7_9CILI</name>
<feature type="domain" description="HTH myb-type" evidence="3">
    <location>
        <begin position="59"/>
        <end position="113"/>
    </location>
</feature>
<dbReference type="GO" id="GO:0000981">
    <property type="term" value="F:DNA-binding transcription factor activity, RNA polymerase II-specific"/>
    <property type="evidence" value="ECO:0007669"/>
    <property type="project" value="TreeGrafter"/>
</dbReference>
<dbReference type="GO" id="GO:0000978">
    <property type="term" value="F:RNA polymerase II cis-regulatory region sequence-specific DNA binding"/>
    <property type="evidence" value="ECO:0007669"/>
    <property type="project" value="TreeGrafter"/>
</dbReference>
<dbReference type="SUPFAM" id="SSF46689">
    <property type="entry name" value="Homeodomain-like"/>
    <property type="match status" value="1"/>
</dbReference>
<dbReference type="Proteomes" id="UP001162131">
    <property type="component" value="Unassembled WGS sequence"/>
</dbReference>
<accession>A0AAU9JAU7</accession>
<dbReference type="PROSITE" id="PS51294">
    <property type="entry name" value="HTH_MYB"/>
    <property type="match status" value="2"/>
</dbReference>
<feature type="domain" description="Myb-like" evidence="2">
    <location>
        <begin position="59"/>
        <end position="109"/>
    </location>
</feature>
<dbReference type="InterPro" id="IPR017930">
    <property type="entry name" value="Myb_dom"/>
</dbReference>
<feature type="domain" description="HTH myb-type" evidence="3">
    <location>
        <begin position="1"/>
        <end position="58"/>
    </location>
</feature>
<dbReference type="Gene3D" id="1.10.10.60">
    <property type="entry name" value="Homeodomain-like"/>
    <property type="match status" value="2"/>
</dbReference>
<sequence length="361" mass="41666">MPKYDRELWSQEADDAIAALVKEFGLKHWTQITKALSDRYGIRGKSGKQCRERWFNHLDPEIKIGWWTVEEEKTLFESQKLHGNCWSKIATFLPGRTENAIKNYFYSTIRRNLRRYNRKVPENQRISGSISELIQKPDVVSLLMIPSDRKKAKPEVEQNLRKSSRLQAIKEVKPEGKEVKSADDEGSSILYSLYETQKENPSPLPPPQTKPKSKPRPEITISNSTPIPQQEISEATSIFESPLMNNFYMAQQNNIPKPVEEIPSVFNWDLFLNPIPAESLISHQDSLQSYNRSDSIQSYIRCDSLQSYLRSDSCQGFSGAMRQDSGAIRQDSLNDQPPFDMNEFLFPHFTPKDTFQHCSEK</sequence>
<evidence type="ECO:0000259" key="3">
    <source>
        <dbReference type="PROSITE" id="PS51294"/>
    </source>
</evidence>
<protein>
    <recommendedName>
        <fullName evidence="6">Myb-like DNA-binding domain containing protein</fullName>
    </recommendedName>
</protein>
<evidence type="ECO:0008006" key="6">
    <source>
        <dbReference type="Google" id="ProtNLM"/>
    </source>
</evidence>
<dbReference type="InterPro" id="IPR009057">
    <property type="entry name" value="Homeodomain-like_sf"/>
</dbReference>
<keyword evidence="5" id="KW-1185">Reference proteome</keyword>
<dbReference type="PROSITE" id="PS50090">
    <property type="entry name" value="MYB_LIKE"/>
    <property type="match status" value="2"/>
</dbReference>
<comment type="caution">
    <text evidence="4">The sequence shown here is derived from an EMBL/GenBank/DDBJ whole genome shotgun (WGS) entry which is preliminary data.</text>
</comment>
<proteinExistence type="predicted"/>
<dbReference type="InterPro" id="IPR050560">
    <property type="entry name" value="MYB_TF"/>
</dbReference>
<dbReference type="PANTHER" id="PTHR45614:SF25">
    <property type="entry name" value="MYB PROTEIN"/>
    <property type="match status" value="1"/>
</dbReference>